<gene>
    <name evidence="3" type="ORF">EC501_14620</name>
</gene>
<reference evidence="3 4" key="1">
    <citation type="journal article" date="2014" name="Int. J. Syst. Evol. Microbiol.">
        <title>Lysinibacillus halotolerans sp. nov., isolated from saline-alkaline soil.</title>
        <authorList>
            <person name="Kong D."/>
            <person name="Wang Y."/>
            <person name="Zhao B."/>
            <person name="Li Y."/>
            <person name="Song J."/>
            <person name="Zhai Y."/>
            <person name="Zhang C."/>
            <person name="Wang H."/>
            <person name="Chen X."/>
            <person name="Zhao B."/>
            <person name="Ruan Z."/>
        </authorList>
    </citation>
    <scope>NUCLEOTIDE SEQUENCE [LARGE SCALE GENOMIC DNA]</scope>
    <source>
        <strain evidence="3 4">MCCC 1A12703</strain>
    </source>
</reference>
<keyword evidence="4" id="KW-1185">Reference proteome</keyword>
<dbReference type="Proteomes" id="UP000279909">
    <property type="component" value="Unassembled WGS sequence"/>
</dbReference>
<feature type="region of interest" description="Disordered" evidence="1">
    <location>
        <begin position="1"/>
        <end position="32"/>
    </location>
</feature>
<dbReference type="InterPro" id="IPR036779">
    <property type="entry name" value="LysM_dom_sf"/>
</dbReference>
<dbReference type="OrthoDB" id="2583609at2"/>
<feature type="region of interest" description="Disordered" evidence="1">
    <location>
        <begin position="88"/>
        <end position="181"/>
    </location>
</feature>
<feature type="domain" description="LysM" evidence="2">
    <location>
        <begin position="175"/>
        <end position="221"/>
    </location>
</feature>
<evidence type="ECO:0000313" key="3">
    <source>
        <dbReference type="EMBL" id="RNC97582.1"/>
    </source>
</evidence>
<dbReference type="Pfam" id="PF01476">
    <property type="entry name" value="LysM"/>
    <property type="match status" value="1"/>
</dbReference>
<protein>
    <submittedName>
        <fullName evidence="3">LysM peptidoglycan-binding domain-containing protein</fullName>
    </submittedName>
</protein>
<feature type="compositionally biased region" description="Basic and acidic residues" evidence="1">
    <location>
        <begin position="1"/>
        <end position="24"/>
    </location>
</feature>
<dbReference type="CDD" id="cd00118">
    <property type="entry name" value="LysM"/>
    <property type="match status" value="1"/>
</dbReference>
<name>A0A3M8H593_9BACI</name>
<dbReference type="RefSeq" id="WP_122973044.1">
    <property type="nucleotide sequence ID" value="NZ_RHLQ01000044.1"/>
</dbReference>
<feature type="compositionally biased region" description="Basic and acidic residues" evidence="1">
    <location>
        <begin position="95"/>
        <end position="172"/>
    </location>
</feature>
<dbReference type="InterPro" id="IPR018392">
    <property type="entry name" value="LysM"/>
</dbReference>
<dbReference type="SMART" id="SM00257">
    <property type="entry name" value="LysM"/>
    <property type="match status" value="1"/>
</dbReference>
<dbReference type="PROSITE" id="PS51782">
    <property type="entry name" value="LYSM"/>
    <property type="match status" value="1"/>
</dbReference>
<evidence type="ECO:0000256" key="1">
    <source>
        <dbReference type="SAM" id="MobiDB-lite"/>
    </source>
</evidence>
<proteinExistence type="predicted"/>
<evidence type="ECO:0000259" key="2">
    <source>
        <dbReference type="PROSITE" id="PS51782"/>
    </source>
</evidence>
<sequence>MSNEDYREKIEEHRQTIEMEEKKSRMSRSNRNKIKKKRKFSLMNALVILLLGIPLLLLIYVSAFYDPGKHEVAEVEKNNDTLVEFQTNNTVSASAKEKEPEVAQEQDAEKEAAEAEAAKKAEAEKQAAEEAAKKAEAEKQAAEEAAKKAEAEKQAAAQKEAEAKKQEAEKQSSGKVHTVQPNENLFRIALKYYNDASGVEKIKQANNLSTNDVYVGQTLIIP</sequence>
<evidence type="ECO:0000313" key="4">
    <source>
        <dbReference type="Proteomes" id="UP000279909"/>
    </source>
</evidence>
<accession>A0A3M8H593</accession>
<dbReference type="Gene3D" id="3.10.350.10">
    <property type="entry name" value="LysM domain"/>
    <property type="match status" value="1"/>
</dbReference>
<organism evidence="3 4">
    <name type="scientific">Lysinibacillus halotolerans</name>
    <dbReference type="NCBI Taxonomy" id="1368476"/>
    <lineage>
        <taxon>Bacteria</taxon>
        <taxon>Bacillati</taxon>
        <taxon>Bacillota</taxon>
        <taxon>Bacilli</taxon>
        <taxon>Bacillales</taxon>
        <taxon>Bacillaceae</taxon>
        <taxon>Lysinibacillus</taxon>
    </lineage>
</organism>
<dbReference type="AlphaFoldDB" id="A0A3M8H593"/>
<dbReference type="SUPFAM" id="SSF54106">
    <property type="entry name" value="LysM domain"/>
    <property type="match status" value="1"/>
</dbReference>
<comment type="caution">
    <text evidence="3">The sequence shown here is derived from an EMBL/GenBank/DDBJ whole genome shotgun (WGS) entry which is preliminary data.</text>
</comment>
<dbReference type="EMBL" id="RHLQ01000044">
    <property type="protein sequence ID" value="RNC97582.1"/>
    <property type="molecule type" value="Genomic_DNA"/>
</dbReference>